<evidence type="ECO:0000313" key="3">
    <source>
        <dbReference type="EMBL" id="KAL0961501.1"/>
    </source>
</evidence>
<feature type="compositionally biased region" description="Basic and acidic residues" evidence="1">
    <location>
        <begin position="547"/>
        <end position="560"/>
    </location>
</feature>
<reference evidence="4" key="1">
    <citation type="submission" date="2024-06" db="EMBL/GenBank/DDBJ databases">
        <title>Multi-omics analyses provide insights into the biosynthesis of the anticancer antibiotic pleurotin in Hohenbuehelia grisea.</title>
        <authorList>
            <person name="Weaver J.A."/>
            <person name="Alberti F."/>
        </authorList>
    </citation>
    <scope>NUCLEOTIDE SEQUENCE [LARGE SCALE GENOMIC DNA]</scope>
    <source>
        <strain evidence="4">T-177</strain>
    </source>
</reference>
<feature type="compositionally biased region" description="Polar residues" evidence="1">
    <location>
        <begin position="89"/>
        <end position="104"/>
    </location>
</feature>
<feature type="compositionally biased region" description="Basic and acidic residues" evidence="1">
    <location>
        <begin position="67"/>
        <end position="80"/>
    </location>
</feature>
<feature type="compositionally biased region" description="Low complexity" evidence="1">
    <location>
        <begin position="601"/>
        <end position="611"/>
    </location>
</feature>
<gene>
    <name evidence="3" type="ORF">HGRIS_006443</name>
</gene>
<proteinExistence type="predicted"/>
<feature type="compositionally biased region" description="Low complexity" evidence="1">
    <location>
        <begin position="391"/>
        <end position="405"/>
    </location>
</feature>
<dbReference type="Proteomes" id="UP001556367">
    <property type="component" value="Unassembled WGS sequence"/>
</dbReference>
<evidence type="ECO:0000313" key="4">
    <source>
        <dbReference type="Proteomes" id="UP001556367"/>
    </source>
</evidence>
<feature type="compositionally biased region" description="Low complexity" evidence="1">
    <location>
        <begin position="284"/>
        <end position="297"/>
    </location>
</feature>
<dbReference type="EMBL" id="JASNQZ010000001">
    <property type="protein sequence ID" value="KAL0961501.1"/>
    <property type="molecule type" value="Genomic_DNA"/>
</dbReference>
<feature type="region of interest" description="Disordered" evidence="1">
    <location>
        <begin position="201"/>
        <end position="316"/>
    </location>
</feature>
<dbReference type="PANTHER" id="PTHR12357:SF3">
    <property type="entry name" value="YTH DOMAIN-CONTAINING PROTEIN 1"/>
    <property type="match status" value="1"/>
</dbReference>
<feature type="compositionally biased region" description="Polar residues" evidence="1">
    <location>
        <begin position="210"/>
        <end position="222"/>
    </location>
</feature>
<dbReference type="InterPro" id="IPR045168">
    <property type="entry name" value="YTH_prot"/>
</dbReference>
<dbReference type="Pfam" id="PF04146">
    <property type="entry name" value="YTH"/>
    <property type="match status" value="1"/>
</dbReference>
<name>A0ABR3K0D2_9AGAR</name>
<comment type="caution">
    <text evidence="3">The sequence shown here is derived from an EMBL/GenBank/DDBJ whole genome shotgun (WGS) entry which is preliminary data.</text>
</comment>
<keyword evidence="4" id="KW-1185">Reference proteome</keyword>
<protein>
    <recommendedName>
        <fullName evidence="2">YTH domain-containing protein</fullName>
    </recommendedName>
</protein>
<sequence>MNMVEPAVTTEILSVATPKPGPSQLFKDEKDFYASVGSSAQQDSSPGGNSGEDSSTRLAPSDASEAMADRDAHSTPDHGRPGPSRRRSQPNASTSRRPPNTLPGQSHGYGAPAAHNPRDAVHDVPSPTPYQRSQPHYPPSSVPFAQRSGYVGQYTHPMAPPMSMGHSPQPFPYAHGYHPDTSMVSPPIHANYPTMLPHPVYQYQRHSPEGGSNATYAAQSPNPLYPHQVTPSPPTSLTPQTSVSPGSSHTAAYGGSRPFPSLQYNSPISSPPFSYPTQSFTTSPPVYQSQYPQAPYPQHFPQSDQEGQGGTWWYVPSAAPQASPQYEGHPPYASHFPMAYSVPHQEQMDARYTPSATSPAPGTPSGGLYQMSPQRIMGDLLSDTPPPPSPASSGHPPLSSSAGSPRPNGASSAGAIGTAEKPIMRRHYHPNPPAHRSEWVMWAGNVPNDATHDEVWRFFTAAPQHPEPEDPIHNGVMSIFLIARSCCCFVNFDNEAHLHAGIERFNGQPLRPHDPRCARLVCRVRRRDDDLKAGVGGQRGSGMHLKWIKDQKGKRPDTSRPSDSSDDPPTSPSSASDLYTRLSVSSDDEGRMPPRGPKNRSSGSGSYASTNSSILSRHFPQRYFILKSLTQHDLDLSVERGVWATQKHNEGILDQAFRTSQDVFLIFGVNKSGEFYGYARCVVFCDILDLSIIFMDDTG</sequence>
<dbReference type="SUPFAM" id="SSF54928">
    <property type="entry name" value="RNA-binding domain, RBD"/>
    <property type="match status" value="1"/>
</dbReference>
<feature type="region of interest" description="Disordered" evidence="1">
    <location>
        <begin position="531"/>
        <end position="611"/>
    </location>
</feature>
<dbReference type="CDD" id="cd21134">
    <property type="entry name" value="YTH"/>
    <property type="match status" value="1"/>
</dbReference>
<evidence type="ECO:0000256" key="1">
    <source>
        <dbReference type="SAM" id="MobiDB-lite"/>
    </source>
</evidence>
<accession>A0ABR3K0D2</accession>
<feature type="region of interest" description="Disordered" evidence="1">
    <location>
        <begin position="1"/>
        <end position="147"/>
    </location>
</feature>
<dbReference type="Gene3D" id="3.30.70.330">
    <property type="match status" value="1"/>
</dbReference>
<dbReference type="Gene3D" id="3.10.590.10">
    <property type="entry name" value="ph1033 like domains"/>
    <property type="match status" value="1"/>
</dbReference>
<dbReference type="InterPro" id="IPR007275">
    <property type="entry name" value="YTH_domain"/>
</dbReference>
<dbReference type="PANTHER" id="PTHR12357">
    <property type="entry name" value="YTH YT521-B HOMOLOGY DOMAIN-CONTAINING"/>
    <property type="match status" value="1"/>
</dbReference>
<dbReference type="PROSITE" id="PS50882">
    <property type="entry name" value="YTH"/>
    <property type="match status" value="1"/>
</dbReference>
<feature type="compositionally biased region" description="Polar residues" evidence="1">
    <location>
        <begin position="36"/>
        <end position="58"/>
    </location>
</feature>
<evidence type="ECO:0000259" key="2">
    <source>
        <dbReference type="PROSITE" id="PS50882"/>
    </source>
</evidence>
<dbReference type="InterPro" id="IPR035979">
    <property type="entry name" value="RBD_domain_sf"/>
</dbReference>
<feature type="domain" description="YTH" evidence="2">
    <location>
        <begin position="621"/>
        <end position="699"/>
    </location>
</feature>
<feature type="region of interest" description="Disordered" evidence="1">
    <location>
        <begin position="348"/>
        <end position="430"/>
    </location>
</feature>
<dbReference type="InterPro" id="IPR012677">
    <property type="entry name" value="Nucleotide-bd_a/b_plait_sf"/>
</dbReference>
<organism evidence="3 4">
    <name type="scientific">Hohenbuehelia grisea</name>
    <dbReference type="NCBI Taxonomy" id="104357"/>
    <lineage>
        <taxon>Eukaryota</taxon>
        <taxon>Fungi</taxon>
        <taxon>Dikarya</taxon>
        <taxon>Basidiomycota</taxon>
        <taxon>Agaricomycotina</taxon>
        <taxon>Agaricomycetes</taxon>
        <taxon>Agaricomycetidae</taxon>
        <taxon>Agaricales</taxon>
        <taxon>Pleurotineae</taxon>
        <taxon>Pleurotaceae</taxon>
        <taxon>Hohenbuehelia</taxon>
    </lineage>
</organism>